<feature type="signal peptide" evidence="1">
    <location>
        <begin position="1"/>
        <end position="17"/>
    </location>
</feature>
<sequence>MKWLAIMSFSLSCTVSAHSLSTAFMQLKPTDTGLSATLELSINDLQQVLNWPAEQDVRWSDIQKNKLQILSYLEQHLQFNSAAKTHCELQTDPTTWSAIEKNHTYYLSLPLFSTCNAQQSSLRYQIFNELHDHKLIVSWSDQQKVVTQQNPVLDLTQMAP</sequence>
<evidence type="ECO:0000313" key="2">
    <source>
        <dbReference type="EMBL" id="RRJ22864.1"/>
    </source>
</evidence>
<feature type="chain" id="PRO_5018546871" evidence="1">
    <location>
        <begin position="18"/>
        <end position="160"/>
    </location>
</feature>
<dbReference type="RefSeq" id="WP_046519617.1">
    <property type="nucleotide sequence ID" value="NZ_LAVS01000014.1"/>
</dbReference>
<name>A0A3P3QNW2_9GAMM</name>
<proteinExistence type="predicted"/>
<protein>
    <submittedName>
        <fullName evidence="2">Uncharacterized protein</fullName>
    </submittedName>
</protein>
<dbReference type="EMBL" id="RRCF01000001">
    <property type="protein sequence ID" value="RRJ22864.1"/>
    <property type="molecule type" value="Genomic_DNA"/>
</dbReference>
<dbReference type="AlphaFoldDB" id="A0A3P3QNW2"/>
<reference evidence="2 3" key="1">
    <citation type="submission" date="2018-11" db="EMBL/GenBank/DDBJ databases">
        <title>Draft genome analysis of Rheinheimera mesophila isolated from an industrial waste site.</title>
        <authorList>
            <person name="Yu Q."/>
            <person name="Qi Y."/>
            <person name="Zhang H."/>
            <person name="Lu Y."/>
            <person name="Pu J."/>
        </authorList>
    </citation>
    <scope>NUCLEOTIDE SEQUENCE [LARGE SCALE GENOMIC DNA]</scope>
    <source>
        <strain evidence="2 3">IITR13</strain>
    </source>
</reference>
<evidence type="ECO:0000256" key="1">
    <source>
        <dbReference type="SAM" id="SignalP"/>
    </source>
</evidence>
<accession>A0A3P3QNW2</accession>
<dbReference type="Proteomes" id="UP000276260">
    <property type="component" value="Unassembled WGS sequence"/>
</dbReference>
<organism evidence="2 3">
    <name type="scientific">Rheinheimera mesophila</name>
    <dbReference type="NCBI Taxonomy" id="1547515"/>
    <lineage>
        <taxon>Bacteria</taxon>
        <taxon>Pseudomonadati</taxon>
        <taxon>Pseudomonadota</taxon>
        <taxon>Gammaproteobacteria</taxon>
        <taxon>Chromatiales</taxon>
        <taxon>Chromatiaceae</taxon>
        <taxon>Rheinheimera</taxon>
    </lineage>
</organism>
<comment type="caution">
    <text evidence="2">The sequence shown here is derived from an EMBL/GenBank/DDBJ whole genome shotgun (WGS) entry which is preliminary data.</text>
</comment>
<dbReference type="OrthoDB" id="5770031at2"/>
<keyword evidence="3" id="KW-1185">Reference proteome</keyword>
<keyword evidence="1" id="KW-0732">Signal</keyword>
<gene>
    <name evidence="2" type="ORF">EIK76_01915</name>
</gene>
<evidence type="ECO:0000313" key="3">
    <source>
        <dbReference type="Proteomes" id="UP000276260"/>
    </source>
</evidence>